<keyword evidence="2 3" id="KW-0378">Hydrolase</keyword>
<dbReference type="Gene3D" id="3.30.1330.200">
    <property type="match status" value="1"/>
</dbReference>
<dbReference type="SUPFAM" id="SSF64438">
    <property type="entry name" value="CNF1/YfiH-like putative cysteine hydrolases"/>
    <property type="match status" value="1"/>
</dbReference>
<dbReference type="InterPro" id="IPR005659">
    <property type="entry name" value="Chemorcpt_Glu_NH3ase_CheD"/>
</dbReference>
<dbReference type="EC" id="3.5.1.44" evidence="3"/>
<dbReference type="GO" id="GO:0050568">
    <property type="term" value="F:protein-glutamine glutaminase activity"/>
    <property type="evidence" value="ECO:0007669"/>
    <property type="project" value="UniProtKB-UniRule"/>
</dbReference>
<dbReference type="PANTHER" id="PTHR35147:SF3">
    <property type="entry name" value="CHEMORECEPTOR GLUTAMINE DEAMIDASE CHED 1-RELATED"/>
    <property type="match status" value="1"/>
</dbReference>
<dbReference type="RefSeq" id="WP_111198806.1">
    <property type="nucleotide sequence ID" value="NZ_QKVK01000005.1"/>
</dbReference>
<dbReference type="Pfam" id="PF03975">
    <property type="entry name" value="CheD"/>
    <property type="match status" value="1"/>
</dbReference>
<evidence type="ECO:0000256" key="3">
    <source>
        <dbReference type="HAMAP-Rule" id="MF_01440"/>
    </source>
</evidence>
<name>A0A2W2BK41_9HYPH</name>
<dbReference type="HAMAP" id="MF_01440">
    <property type="entry name" value="CheD"/>
    <property type="match status" value="1"/>
</dbReference>
<sequence length="174" mass="18565">MQHPGHHPRINIVQGEYHVSGDRALSITTLLGSCVAACLHDPVAQVGGMNHFLLPGDEAATALFARHGVHLMELLINGLLKKGAARERLEAKLFGGARTMQGLGDIGAGNARFAQEFLRREGITVTGGSLGGETGRRIQFWPASGRVMQKLVRAVEEKPLADAVLPSAGDLELF</sequence>
<evidence type="ECO:0000256" key="1">
    <source>
        <dbReference type="ARBA" id="ARBA00022500"/>
    </source>
</evidence>
<dbReference type="InterPro" id="IPR038592">
    <property type="entry name" value="CheD-like_sf"/>
</dbReference>
<accession>A0A2W2BK41</accession>
<evidence type="ECO:0000313" key="5">
    <source>
        <dbReference type="Proteomes" id="UP000248795"/>
    </source>
</evidence>
<dbReference type="Proteomes" id="UP000248795">
    <property type="component" value="Unassembled WGS sequence"/>
</dbReference>
<comment type="caution">
    <text evidence="4">The sequence shown here is derived from an EMBL/GenBank/DDBJ whole genome shotgun (WGS) entry which is preliminary data.</text>
</comment>
<dbReference type="GO" id="GO:0006935">
    <property type="term" value="P:chemotaxis"/>
    <property type="evidence" value="ECO:0007669"/>
    <property type="project" value="UniProtKB-UniRule"/>
</dbReference>
<dbReference type="CDD" id="cd16352">
    <property type="entry name" value="CheD"/>
    <property type="match status" value="1"/>
</dbReference>
<comment type="similarity">
    <text evidence="3">Belongs to the CheD family.</text>
</comment>
<comment type="function">
    <text evidence="3">Probably deamidates glutamine residues to glutamate on methyl-accepting chemotaxis receptors (MCPs), playing an important role in chemotaxis.</text>
</comment>
<evidence type="ECO:0000256" key="2">
    <source>
        <dbReference type="ARBA" id="ARBA00022801"/>
    </source>
</evidence>
<dbReference type="EMBL" id="QKVK01000005">
    <property type="protein sequence ID" value="PZF76569.1"/>
    <property type="molecule type" value="Genomic_DNA"/>
</dbReference>
<dbReference type="AlphaFoldDB" id="A0A2W2BK41"/>
<organism evidence="4 5">
    <name type="scientific">Aestuariivirga litoralis</name>
    <dbReference type="NCBI Taxonomy" id="2650924"/>
    <lineage>
        <taxon>Bacteria</taxon>
        <taxon>Pseudomonadati</taxon>
        <taxon>Pseudomonadota</taxon>
        <taxon>Alphaproteobacteria</taxon>
        <taxon>Hyphomicrobiales</taxon>
        <taxon>Aestuariivirgaceae</taxon>
        <taxon>Aestuariivirga</taxon>
    </lineage>
</organism>
<reference evidence="5" key="1">
    <citation type="submission" date="2018-06" db="EMBL/GenBank/DDBJ databases">
        <title>Aestuariibacter litoralis strain KCTC 52945T.</title>
        <authorList>
            <person name="Li X."/>
            <person name="Salam N."/>
            <person name="Li J.-L."/>
            <person name="Chen Y.-M."/>
            <person name="Yang Z.-W."/>
            <person name="Zhang L.-Y."/>
            <person name="Han M.-X."/>
            <person name="Xiao M."/>
            <person name="Li W.-J."/>
        </authorList>
    </citation>
    <scope>NUCLEOTIDE SEQUENCE [LARGE SCALE GENOMIC DNA]</scope>
    <source>
        <strain evidence="5">KCTC 52945</strain>
    </source>
</reference>
<dbReference type="InterPro" id="IPR011324">
    <property type="entry name" value="Cytotoxic_necrot_fac-like_cat"/>
</dbReference>
<keyword evidence="1 3" id="KW-0145">Chemotaxis</keyword>
<proteinExistence type="inferred from homology"/>
<protein>
    <recommendedName>
        <fullName evidence="3">Probable chemoreceptor glutamine deamidase CheD</fullName>
        <ecNumber evidence="3">3.5.1.44</ecNumber>
    </recommendedName>
</protein>
<gene>
    <name evidence="3" type="primary">cheD</name>
    <name evidence="4" type="ORF">DK847_12245</name>
</gene>
<comment type="catalytic activity">
    <reaction evidence="3">
        <text>L-glutaminyl-[protein] + H2O = L-glutamyl-[protein] + NH4(+)</text>
        <dbReference type="Rhea" id="RHEA:16441"/>
        <dbReference type="Rhea" id="RHEA-COMP:10207"/>
        <dbReference type="Rhea" id="RHEA-COMP:10208"/>
        <dbReference type="ChEBI" id="CHEBI:15377"/>
        <dbReference type="ChEBI" id="CHEBI:28938"/>
        <dbReference type="ChEBI" id="CHEBI:29973"/>
        <dbReference type="ChEBI" id="CHEBI:30011"/>
        <dbReference type="EC" id="3.5.1.44"/>
    </reaction>
</comment>
<keyword evidence="5" id="KW-1185">Reference proteome</keyword>
<evidence type="ECO:0000313" key="4">
    <source>
        <dbReference type="EMBL" id="PZF76569.1"/>
    </source>
</evidence>
<dbReference type="PANTHER" id="PTHR35147">
    <property type="entry name" value="CHEMORECEPTOR GLUTAMINE DEAMIDASE CHED-RELATED"/>
    <property type="match status" value="1"/>
</dbReference>